<reference evidence="1 2" key="1">
    <citation type="submission" date="2018-06" db="EMBL/GenBank/DDBJ databases">
        <title>Genomic Encyclopedia of Archaeal and Bacterial Type Strains, Phase II (KMG-II): from individual species to whole genera.</title>
        <authorList>
            <person name="Goeker M."/>
        </authorList>
    </citation>
    <scope>NUCLEOTIDE SEQUENCE [LARGE SCALE GENOMIC DNA]</scope>
    <source>
        <strain evidence="1 2">DSM 6779</strain>
    </source>
</reference>
<accession>A0A2W7NFE3</accession>
<dbReference type="Proteomes" id="UP000249239">
    <property type="component" value="Unassembled WGS sequence"/>
</dbReference>
<comment type="caution">
    <text evidence="1">The sequence shown here is derived from an EMBL/GenBank/DDBJ whole genome shotgun (WGS) entry which is preliminary data.</text>
</comment>
<dbReference type="RefSeq" id="WP_111445385.1">
    <property type="nucleotide sequence ID" value="NZ_QKZK01000011.1"/>
</dbReference>
<dbReference type="AlphaFoldDB" id="A0A2W7NFE3"/>
<evidence type="ECO:0000313" key="2">
    <source>
        <dbReference type="Proteomes" id="UP000249239"/>
    </source>
</evidence>
<dbReference type="OrthoDB" id="947679at2"/>
<evidence type="ECO:0008006" key="3">
    <source>
        <dbReference type="Google" id="ProtNLM"/>
    </source>
</evidence>
<name>A0A2W7NFE3_9BACT</name>
<evidence type="ECO:0000313" key="1">
    <source>
        <dbReference type="EMBL" id="PZX16877.1"/>
    </source>
</evidence>
<gene>
    <name evidence="1" type="ORF">LX69_01691</name>
</gene>
<organism evidence="1 2">
    <name type="scientific">Breznakibacter xylanolyticus</name>
    <dbReference type="NCBI Taxonomy" id="990"/>
    <lineage>
        <taxon>Bacteria</taxon>
        <taxon>Pseudomonadati</taxon>
        <taxon>Bacteroidota</taxon>
        <taxon>Bacteroidia</taxon>
        <taxon>Marinilabiliales</taxon>
        <taxon>Marinilabiliaceae</taxon>
        <taxon>Breznakibacter</taxon>
    </lineage>
</organism>
<keyword evidence="2" id="KW-1185">Reference proteome</keyword>
<dbReference type="EMBL" id="QKZK01000011">
    <property type="protein sequence ID" value="PZX16877.1"/>
    <property type="molecule type" value="Genomic_DNA"/>
</dbReference>
<protein>
    <recommendedName>
        <fullName evidence="3">TM2 domain-containing protein</fullName>
    </recommendedName>
</protein>
<proteinExistence type="predicted"/>
<sequence>MSLIRLLFFGVFLAGTYLSLSAQKDDLAFVDFLVQKGSYREAIFVLNKMPYESFSQTRLDSLNYFKGWAYYSVKELDSSSVCLGLVSQGAVMYSKSSLFSAYNRMHLGQLGKAKEQLSFYNPSSHQDSLMKMYLTCGMELLSRNYKGYHQHRQQLDCGFYGYVDELTKIDAIASRLQVHRPKSVFCAGLMSALVPGSGKIYLGRTGQGISSMLLVTGLGLVTAENIRKRGMESFASIFFGTVFTTFYVGNILGTVKLGAIVNQEFNAENDAKILFNLHIPLRNLYN</sequence>